<comment type="caution">
    <text evidence="1">The sequence shown here is derived from an EMBL/GenBank/DDBJ whole genome shotgun (WGS) entry which is preliminary data.</text>
</comment>
<sequence>MVNFENLLNSLKQSIEAALLHEEGLKFKIGLLENPGSELSPRQSSKLRDYYFQLKRTQADSNFSLWKKIVVEPIFNILQRKLGRSYAGQITQSGTANFRIDFFSVKSGLSRGFWVELNLTSPEDKRLTPDVSMSVRFVIFENGVMKSTLEPAINTPIAKILEPLQAA</sequence>
<organism evidence="1">
    <name type="scientific">marine sediment metagenome</name>
    <dbReference type="NCBI Taxonomy" id="412755"/>
    <lineage>
        <taxon>unclassified sequences</taxon>
        <taxon>metagenomes</taxon>
        <taxon>ecological metagenomes</taxon>
    </lineage>
</organism>
<dbReference type="AlphaFoldDB" id="A0A0F9V8I4"/>
<protein>
    <submittedName>
        <fullName evidence="1">Uncharacterized protein</fullName>
    </submittedName>
</protein>
<accession>A0A0F9V8I4</accession>
<name>A0A0F9V8I4_9ZZZZ</name>
<proteinExistence type="predicted"/>
<dbReference type="EMBL" id="LAZR01000066">
    <property type="protein sequence ID" value="KKN96077.1"/>
    <property type="molecule type" value="Genomic_DNA"/>
</dbReference>
<gene>
    <name evidence="1" type="ORF">LCGC14_0170060</name>
</gene>
<evidence type="ECO:0000313" key="1">
    <source>
        <dbReference type="EMBL" id="KKN96077.1"/>
    </source>
</evidence>
<reference evidence="1" key="1">
    <citation type="journal article" date="2015" name="Nature">
        <title>Complex archaea that bridge the gap between prokaryotes and eukaryotes.</title>
        <authorList>
            <person name="Spang A."/>
            <person name="Saw J.H."/>
            <person name="Jorgensen S.L."/>
            <person name="Zaremba-Niedzwiedzka K."/>
            <person name="Martijn J."/>
            <person name="Lind A.E."/>
            <person name="van Eijk R."/>
            <person name="Schleper C."/>
            <person name="Guy L."/>
            <person name="Ettema T.J."/>
        </authorList>
    </citation>
    <scope>NUCLEOTIDE SEQUENCE</scope>
</reference>